<gene>
    <name evidence="8 10" type="primary">recO</name>
    <name evidence="10" type="ORF">RYS15_01440</name>
</gene>
<dbReference type="PANTHER" id="PTHR33991:SF1">
    <property type="entry name" value="DNA REPAIR PROTEIN RECO"/>
    <property type="match status" value="1"/>
</dbReference>
<dbReference type="SUPFAM" id="SSF57863">
    <property type="entry name" value="ArfGap/RecO-like zinc finger"/>
    <property type="match status" value="1"/>
</dbReference>
<evidence type="ECO:0000256" key="7">
    <source>
        <dbReference type="ARBA" id="ARBA00033409"/>
    </source>
</evidence>
<evidence type="ECO:0000256" key="8">
    <source>
        <dbReference type="HAMAP-Rule" id="MF_00201"/>
    </source>
</evidence>
<dbReference type="Pfam" id="PF11967">
    <property type="entry name" value="RecO_N"/>
    <property type="match status" value="1"/>
</dbReference>
<organism evidence="10 11">
    <name type="scientific">Marinobacter xestospongiae</name>
    <dbReference type="NCBI Taxonomy" id="994319"/>
    <lineage>
        <taxon>Bacteria</taxon>
        <taxon>Pseudomonadati</taxon>
        <taxon>Pseudomonadota</taxon>
        <taxon>Gammaproteobacteria</taxon>
        <taxon>Pseudomonadales</taxon>
        <taxon>Marinobacteraceae</taxon>
        <taxon>Marinobacter</taxon>
    </lineage>
</organism>
<dbReference type="Gene3D" id="1.20.1440.120">
    <property type="entry name" value="Recombination protein O, C-terminal domain"/>
    <property type="match status" value="1"/>
</dbReference>
<comment type="caution">
    <text evidence="10">The sequence shown here is derived from an EMBL/GenBank/DDBJ whole genome shotgun (WGS) entry which is preliminary data.</text>
</comment>
<keyword evidence="5 8" id="KW-0233">DNA recombination</keyword>
<keyword evidence="4 8" id="KW-0227">DNA damage</keyword>
<dbReference type="Pfam" id="PF02565">
    <property type="entry name" value="RecO_C"/>
    <property type="match status" value="1"/>
</dbReference>
<dbReference type="EMBL" id="JAWIIJ010000001">
    <property type="protein sequence ID" value="MDV2077322.1"/>
    <property type="molecule type" value="Genomic_DNA"/>
</dbReference>
<protein>
    <recommendedName>
        <fullName evidence="3 8">DNA repair protein RecO</fullName>
    </recommendedName>
    <alternativeName>
        <fullName evidence="7 8">Recombination protein O</fullName>
    </alternativeName>
</protein>
<dbReference type="InterPro" id="IPR042242">
    <property type="entry name" value="RecO_C"/>
</dbReference>
<feature type="domain" description="DNA replication/recombination mediator RecO N-terminal" evidence="9">
    <location>
        <begin position="9"/>
        <end position="79"/>
    </location>
</feature>
<accession>A0ABU3VST7</accession>
<evidence type="ECO:0000256" key="1">
    <source>
        <dbReference type="ARBA" id="ARBA00003065"/>
    </source>
</evidence>
<reference evidence="10 11" key="1">
    <citation type="submission" date="2023-10" db="EMBL/GenBank/DDBJ databases">
        <title>Characteristics and mechanism of a salt-tolerant marine origin heterotrophic nitrifying- aerobic denitrifying bacteria Marinobacter xestospongiae HN1.</title>
        <authorList>
            <person name="Qi R."/>
        </authorList>
    </citation>
    <scope>NUCLEOTIDE SEQUENCE [LARGE SCALE GENOMIC DNA]</scope>
    <source>
        <strain evidence="10 11">HN1</strain>
    </source>
</reference>
<dbReference type="InterPro" id="IPR037278">
    <property type="entry name" value="ARFGAP/RecO"/>
</dbReference>
<evidence type="ECO:0000256" key="5">
    <source>
        <dbReference type="ARBA" id="ARBA00023172"/>
    </source>
</evidence>
<evidence type="ECO:0000256" key="3">
    <source>
        <dbReference type="ARBA" id="ARBA00021310"/>
    </source>
</evidence>
<evidence type="ECO:0000256" key="6">
    <source>
        <dbReference type="ARBA" id="ARBA00023204"/>
    </source>
</evidence>
<keyword evidence="11" id="KW-1185">Reference proteome</keyword>
<dbReference type="SUPFAM" id="SSF50249">
    <property type="entry name" value="Nucleic acid-binding proteins"/>
    <property type="match status" value="1"/>
</dbReference>
<evidence type="ECO:0000259" key="9">
    <source>
        <dbReference type="Pfam" id="PF11967"/>
    </source>
</evidence>
<keyword evidence="6 8" id="KW-0234">DNA repair</keyword>
<name>A0ABU3VST7_9GAMM</name>
<dbReference type="InterPro" id="IPR003717">
    <property type="entry name" value="RecO"/>
</dbReference>
<dbReference type="PANTHER" id="PTHR33991">
    <property type="entry name" value="DNA REPAIR PROTEIN RECO"/>
    <property type="match status" value="1"/>
</dbReference>
<evidence type="ECO:0000256" key="2">
    <source>
        <dbReference type="ARBA" id="ARBA00007452"/>
    </source>
</evidence>
<evidence type="ECO:0000256" key="4">
    <source>
        <dbReference type="ARBA" id="ARBA00022763"/>
    </source>
</evidence>
<evidence type="ECO:0000313" key="10">
    <source>
        <dbReference type="EMBL" id="MDV2077322.1"/>
    </source>
</evidence>
<dbReference type="InterPro" id="IPR022572">
    <property type="entry name" value="DNA_rep/recomb_RecO_N"/>
</dbReference>
<dbReference type="Gene3D" id="2.40.50.140">
    <property type="entry name" value="Nucleic acid-binding proteins"/>
    <property type="match status" value="1"/>
</dbReference>
<proteinExistence type="inferred from homology"/>
<dbReference type="Proteomes" id="UP001269819">
    <property type="component" value="Unassembled WGS sequence"/>
</dbReference>
<dbReference type="InterPro" id="IPR012340">
    <property type="entry name" value="NA-bd_OB-fold"/>
</dbReference>
<dbReference type="RefSeq" id="WP_316972305.1">
    <property type="nucleotide sequence ID" value="NZ_JAWIIJ010000001.1"/>
</dbReference>
<comment type="similarity">
    <text evidence="2 8">Belongs to the RecO family.</text>
</comment>
<sequence length="235" mass="26007">MAAPVQGEPGYVLHRRPYRETSLLVDVLTLNHGRLGLVARGANSARSPLKAQLQPFQPLLLDWQGRSDLKTLVQLEVRDGPAPKGTVALYSGLYLNELLQRLVPEGDPLPELFACYIDSLHALADTTDVEPVLRRFEMAFAQALGYGFDWGWVTDLGREVEPRGYYCYDPGQGILAHPTPETRLQSLAGDTLLGLAAGDYGSADSRRLAKRVMRVLVDHLLQGRPLHSRSLFHKG</sequence>
<evidence type="ECO:0000313" key="11">
    <source>
        <dbReference type="Proteomes" id="UP001269819"/>
    </source>
</evidence>
<dbReference type="NCBIfam" id="TIGR00613">
    <property type="entry name" value="reco"/>
    <property type="match status" value="1"/>
</dbReference>
<dbReference type="HAMAP" id="MF_00201">
    <property type="entry name" value="RecO"/>
    <property type="match status" value="1"/>
</dbReference>
<comment type="function">
    <text evidence="1 8">Involved in DNA repair and RecF pathway recombination.</text>
</comment>